<accession>A0ACC2FS40</accession>
<dbReference type="Proteomes" id="UP001157502">
    <property type="component" value="Chromosome 23"/>
</dbReference>
<dbReference type="EMBL" id="CM055750">
    <property type="protein sequence ID" value="KAJ7994181.1"/>
    <property type="molecule type" value="Genomic_DNA"/>
</dbReference>
<protein>
    <submittedName>
        <fullName evidence="1">Uncharacterized protein</fullName>
    </submittedName>
</protein>
<reference evidence="1" key="1">
    <citation type="submission" date="2021-05" db="EMBL/GenBank/DDBJ databases">
        <authorList>
            <person name="Pan Q."/>
            <person name="Jouanno E."/>
            <person name="Zahm M."/>
            <person name="Klopp C."/>
            <person name="Cabau C."/>
            <person name="Louis A."/>
            <person name="Berthelot C."/>
            <person name="Parey E."/>
            <person name="Roest Crollius H."/>
            <person name="Montfort J."/>
            <person name="Robinson-Rechavi M."/>
            <person name="Bouchez O."/>
            <person name="Lampietro C."/>
            <person name="Lopez Roques C."/>
            <person name="Donnadieu C."/>
            <person name="Postlethwait J."/>
            <person name="Bobe J."/>
            <person name="Dillon D."/>
            <person name="Chandos A."/>
            <person name="von Hippel F."/>
            <person name="Guiguen Y."/>
        </authorList>
    </citation>
    <scope>NUCLEOTIDE SEQUENCE</scope>
    <source>
        <strain evidence="1">YG-Jan2019</strain>
    </source>
</reference>
<evidence type="ECO:0000313" key="2">
    <source>
        <dbReference type="Proteomes" id="UP001157502"/>
    </source>
</evidence>
<proteinExistence type="predicted"/>
<comment type="caution">
    <text evidence="1">The sequence shown here is derived from an EMBL/GenBank/DDBJ whole genome shotgun (WGS) entry which is preliminary data.</text>
</comment>
<keyword evidence="2" id="KW-1185">Reference proteome</keyword>
<name>A0ACC2FS40_DALPE</name>
<evidence type="ECO:0000313" key="1">
    <source>
        <dbReference type="EMBL" id="KAJ7994181.1"/>
    </source>
</evidence>
<sequence>MAEESAVKVCVRVRRLIEREETAAGVGENEPVKLHWEADKLTIHQIDDGNLSKNFSFDRVFSAEETTQQLYQELAKPLVVSTVEGYNGTIFAYGQTSSGKTFTMMGSSLNPGVIPLAMEDVFQTIKNCPKKEFLLRVSYLEIYNETVTDLLCDSWKRKPLEIREGNNKTVYVADLSEELVTSPEQALSWIKKGEKNRHYGKTKMNQRSSRSHTIFRMILESRDRGDTSSGENSDGAIFVSHLNLVDLAGTERASQTGAEGTRFKEGCNINRSLFTLGQVIKKLSDETQKGFTNYRDSKLTRILQNSLGGNAKTVIICTITPVTVEETLSTLQFASAAKNMKNDPHVTEVSDDGALLRRYRNEIVDLKRRLNEVSSVTQTTATEKETLSQILQEKDQLQREQEDRIKNLTKLLVTSSNFVPIKKMPKRRVTWGGKLPLAAFHHEGETDRSFAEPFIKKRKADMSVLTEQNEDAEEFDLTLDVERSGRFSESEFLSPNQPETQMEDEAQQAMEKVETLERRVAELEQELQQKTVMSTSAQNQMKEGFEETIQLCETLVSEKEMIAAERDFLNQELTNLTEQTTNLKKEKADLLQEIEEKKDMEEFNSLEEESKREYEKELLAEMSSLKRASDASERKCQELEVNLLALSEELRKKGELAEELQKSSDVDLVLQVKQLRRSLDDAVCLSQDTKKDWAHLRSENISLKERDVSLTAGYERMEAEVNSLCSQLEKEKSSFKKMQIDLQRELHGAFEENTKLTALLDGKVPKSLIDSLELEKTVACLKKELENSQEVERSLHVKIEALSALEHLPAKVDSLLEQLKEKEDHQETVENNLCRMQQVITDLEEKLAVSESSKKSDDTQFLEHQDQLRLLNEELESVKAERERLLSERTDIPQDHADELEKLLSTVTSLTEERDQLQEILQVVREEKNQLKRDLEENVEMQQRLNSELQPHGEHQESDLSLQIQLDTIKDLKEQLEAVKEERSQLKTDIHENVEMMIENQEELRQAQEKVRTLREKNQQLTSQNAELETRLNMNASDNASSLRELQEQIIQASVRAEKESLLSVNSDSPQYHTGELEKLLSTVTSLTDERDQLQEILPGVREEKDQLKRDLEENVEMMIHIQGELKQQQHLYSEQQTERACQEDTLQRNIQQLGEELENLRDERNQLKGDLQINVEMAAERQELLHSIQEELQQQKNIISDLEAQSLQKESLLEQQVNQLREELESVRAEKEKRLSSQTGCALTPAEDFKKLLSTVTSLTDERDQLQEILLGVREEKNQLKRDLEENVEMMICVQAELKQQQHVQSEQQMERELQEATLQQKIQQLKEKLETVTQERCQIDSDLQKNVEMAAERQELLHTIQEELQLQKNLNVDLEAQSLQESSLKQQVYQLSEEIESVRAERERLLSERTDIPQSHADELEKLLSTVTSLTEERDQLQEILQGLREEKDQLKRGLEENLDMMICVQAELKQQQHVQSEQQMERELQEATLQQKIQQLEEKLETMTQERCQIDSDLQKNVEMAAERQELLHTIQEELQLQKNLNVDLEAQSLQESSLKQQVNRLSEEIESVRAERERLLSERTDIPQSHADELEKLLSTVTSLTDERDQLQEILQGLREEKNQLKRDLEENVEMTAERQELLYSIQEELQQQKNIISDLEAQSLHKESLLEQQANQLREELESVRAEKEHILFEKTAVSQIPAEDFKKLLSTVTSLTDERDQLQEILLGVSEEKNQLKRDLEENVEMMICVHAELKQQQHVQSEQQMEMELQEATLQQKIQQLKEKLETVTQERCQIDSDLQKNVEMAAERQELLHTIQEELQLQKNLNLDLEAQSLQESSLKQQLREELESVKVEREHLLSERTDIRQNHADELEKLLSTVTSLTEERDQLQKILQELRDEKNQLKRDLEENVEMMKLLEAELAHLKHEQCHKEDVETSCMMLTGVNATDVLTAPVNIQGKRPSFGTTRATEGLRFKLEASAEHIQECFVRFQLVIDGVSKPEHELLGDVSQVEEAMIFNLLPHLPKVSRRTSSNINRWTVQINETVWDVKVLLKLCAENCKTHFEALLKNDLAVFEERRLQDLLLCRAPAPSHSMTVADEDLLGVWDQRLLELLTKRGDYLQKIKSVLKKLEEGLATHRTTVSDELGARLGSNEELNALTVVHSVDSAIVERFLEQELVRCSDVAQAALLSLQGLRTEQHGLQEELDAVRARSDNLLNEERTKTFTLLQIVESAPIKNEVILLRDNRQLFPHRQLDGELKEMHARIEELEEDKIKAAHTVSNHKRATQLLQTELQDVCAKVVDVEGSIKILEEKLRNAETMANRRVSPSALELGDLKAKVVKMELEMTSLSSKHQEELLRLNAVLKHKEDALRTLKETLRKSQQEGEQSFMEGEDLHARLIANRGRKVQSNILMEKDKLDEEVKDLQKKVSELESLVSSQQGELAKWKARAIKLKKRDAGDKPLSPCTPKKRGVPLNSEDLNSPKRFLHSPKRFLDSPRKLLDSPKSKFFDVHPGSEAVSIACPKQFFDNSTFETTQDADKKEDWCPLSPKQADVCHQQ</sequence>
<organism evidence="1 2">
    <name type="scientific">Dallia pectoralis</name>
    <name type="common">Alaska blackfish</name>
    <dbReference type="NCBI Taxonomy" id="75939"/>
    <lineage>
        <taxon>Eukaryota</taxon>
        <taxon>Metazoa</taxon>
        <taxon>Chordata</taxon>
        <taxon>Craniata</taxon>
        <taxon>Vertebrata</taxon>
        <taxon>Euteleostomi</taxon>
        <taxon>Actinopterygii</taxon>
        <taxon>Neopterygii</taxon>
        <taxon>Teleostei</taxon>
        <taxon>Protacanthopterygii</taxon>
        <taxon>Esociformes</taxon>
        <taxon>Umbridae</taxon>
        <taxon>Dallia</taxon>
    </lineage>
</organism>
<gene>
    <name evidence="1" type="ORF">DPEC_G00263250</name>
</gene>